<dbReference type="PROSITE" id="PS50082">
    <property type="entry name" value="WD_REPEATS_2"/>
    <property type="match status" value="5"/>
</dbReference>
<dbReference type="PANTHER" id="PTHR19920">
    <property type="entry name" value="WD40 PROTEIN CIAO1"/>
    <property type="match status" value="1"/>
</dbReference>
<dbReference type="InterPro" id="IPR001680">
    <property type="entry name" value="WD40_rpt"/>
</dbReference>
<evidence type="ECO:0000256" key="4">
    <source>
        <dbReference type="PROSITE-ProRule" id="PRU00221"/>
    </source>
</evidence>
<protein>
    <recommendedName>
        <fullName evidence="3">Probable cytosolic iron-sulfur protein assembly protein 1</fullName>
    </recommendedName>
</protein>
<comment type="similarity">
    <text evidence="3">Belongs to the WD repeat CIA1 family.</text>
</comment>
<dbReference type="Proteomes" id="UP000076798">
    <property type="component" value="Unassembled WGS sequence"/>
</dbReference>
<dbReference type="CDD" id="cd00200">
    <property type="entry name" value="WD40"/>
    <property type="match status" value="1"/>
</dbReference>
<dbReference type="InterPro" id="IPR028608">
    <property type="entry name" value="CIAO1/Cia1"/>
</dbReference>
<feature type="compositionally biased region" description="Low complexity" evidence="5">
    <location>
        <begin position="120"/>
        <end position="133"/>
    </location>
</feature>
<dbReference type="GO" id="GO:0016226">
    <property type="term" value="P:iron-sulfur cluster assembly"/>
    <property type="evidence" value="ECO:0007669"/>
    <property type="project" value="UniProtKB-UniRule"/>
</dbReference>
<dbReference type="GO" id="GO:0097361">
    <property type="term" value="C:cytosolic [4Fe-4S] assembly targeting complex"/>
    <property type="evidence" value="ECO:0007669"/>
    <property type="project" value="InterPro"/>
</dbReference>
<gene>
    <name evidence="3" type="primary">CIA1</name>
    <name evidence="6" type="ORF">SISSUDRAFT_1003438</name>
</gene>
<dbReference type="AlphaFoldDB" id="A0A166EBP9"/>
<evidence type="ECO:0000256" key="5">
    <source>
        <dbReference type="SAM" id="MobiDB-lite"/>
    </source>
</evidence>
<dbReference type="OrthoDB" id="284782at2759"/>
<dbReference type="STRING" id="1314776.A0A166EBP9"/>
<evidence type="ECO:0000256" key="2">
    <source>
        <dbReference type="ARBA" id="ARBA00022737"/>
    </source>
</evidence>
<dbReference type="SUPFAM" id="SSF50978">
    <property type="entry name" value="WD40 repeat-like"/>
    <property type="match status" value="1"/>
</dbReference>
<feature type="repeat" description="WD" evidence="4">
    <location>
        <begin position="19"/>
        <end position="52"/>
    </location>
</feature>
<dbReference type="InterPro" id="IPR015943">
    <property type="entry name" value="WD40/YVTN_repeat-like_dom_sf"/>
</dbReference>
<evidence type="ECO:0000313" key="7">
    <source>
        <dbReference type="Proteomes" id="UP000076798"/>
    </source>
</evidence>
<dbReference type="PROSITE" id="PS50294">
    <property type="entry name" value="WD_REPEATS_REGION"/>
    <property type="match status" value="4"/>
</dbReference>
<dbReference type="HAMAP" id="MF_03037">
    <property type="entry name" value="ciao1"/>
    <property type="match status" value="1"/>
</dbReference>
<dbReference type="PANTHER" id="PTHR19920:SF0">
    <property type="entry name" value="CYTOSOLIC IRON-SULFUR PROTEIN ASSEMBLY PROTEIN CIAO1-RELATED"/>
    <property type="match status" value="1"/>
</dbReference>
<dbReference type="SMART" id="SM00320">
    <property type="entry name" value="WD40"/>
    <property type="match status" value="7"/>
</dbReference>
<keyword evidence="1 4" id="KW-0853">WD repeat</keyword>
<dbReference type="Pfam" id="PF00400">
    <property type="entry name" value="WD40"/>
    <property type="match status" value="7"/>
</dbReference>
<sequence>MPSLPEIKYPYRLEQIAELTGHEDKVWSISWNPHPEHPLLASCSSDKSIRLYAYSPPSTPSSSPSTGSERKDKESEYNFRHVSTIATGHSKTVRSIAWTNDGRTLASASFDSTVGLWERSPSNADASSSASGDDSPETNKELGVSGEWELTTTLEGPDSEIKSVAFSTSSSSTSPSPYGNVGGLVATCSRDKSVWIWENVGDGEWETVSVIMGVHSQDVKCLAWYPGEDILASGSYDDTIKLYIDDPQDDWYDFATLEGHTSTVWSLAWEPLPSPSSSTRYLASASDDKSLRIWARTDTPKKGVLGHVNSSDQRWECVKVLKGHERSVYSVSWGHSPFSTDSSYEDAGWIASTGSDGRINIWSIKAPTNPTSHVPLVELIASHEDAHGIYDLNAVAWAPHTTTGGMEGVLASCGDDGVVRVWKVVKND</sequence>
<evidence type="ECO:0000256" key="1">
    <source>
        <dbReference type="ARBA" id="ARBA00022574"/>
    </source>
</evidence>
<proteinExistence type="inferred from homology"/>
<feature type="repeat" description="WD" evidence="4">
    <location>
        <begin position="410"/>
        <end position="428"/>
    </location>
</feature>
<keyword evidence="2" id="KW-0677">Repeat</keyword>
<comment type="function">
    <text evidence="3">Essential component of the cytosolic iron-sulfur (Fe/S) protein assembly machinery. Required for the maturation of extramitochondrial Fe/S proteins.</text>
</comment>
<dbReference type="Gene3D" id="2.130.10.10">
    <property type="entry name" value="YVTN repeat-like/Quinoprotein amine dehydrogenase"/>
    <property type="match status" value="2"/>
</dbReference>
<feature type="repeat" description="WD" evidence="4">
    <location>
        <begin position="212"/>
        <end position="243"/>
    </location>
</feature>
<evidence type="ECO:0000256" key="3">
    <source>
        <dbReference type="HAMAP-Rule" id="MF_03037"/>
    </source>
</evidence>
<name>A0A166EBP9_9AGAM</name>
<feature type="repeat" description="WD" evidence="4">
    <location>
        <begin position="86"/>
        <end position="118"/>
    </location>
</feature>
<dbReference type="EMBL" id="KV428046">
    <property type="protein sequence ID" value="KZT39414.1"/>
    <property type="molecule type" value="Genomic_DNA"/>
</dbReference>
<reference evidence="6 7" key="1">
    <citation type="journal article" date="2016" name="Mol. Biol. Evol.">
        <title>Comparative Genomics of Early-Diverging Mushroom-Forming Fungi Provides Insights into the Origins of Lignocellulose Decay Capabilities.</title>
        <authorList>
            <person name="Nagy L.G."/>
            <person name="Riley R."/>
            <person name="Tritt A."/>
            <person name="Adam C."/>
            <person name="Daum C."/>
            <person name="Floudas D."/>
            <person name="Sun H."/>
            <person name="Yadav J.S."/>
            <person name="Pangilinan J."/>
            <person name="Larsson K.H."/>
            <person name="Matsuura K."/>
            <person name="Barry K."/>
            <person name="Labutti K."/>
            <person name="Kuo R."/>
            <person name="Ohm R.A."/>
            <person name="Bhattacharya S.S."/>
            <person name="Shirouzu T."/>
            <person name="Yoshinaga Y."/>
            <person name="Martin F.M."/>
            <person name="Grigoriev I.V."/>
            <person name="Hibbett D.S."/>
        </authorList>
    </citation>
    <scope>NUCLEOTIDE SEQUENCE [LARGE SCALE GENOMIC DNA]</scope>
    <source>
        <strain evidence="6 7">HHB10207 ss-3</strain>
    </source>
</reference>
<dbReference type="InterPro" id="IPR036322">
    <property type="entry name" value="WD40_repeat_dom_sf"/>
</dbReference>
<organism evidence="6 7">
    <name type="scientific">Sistotremastrum suecicum HHB10207 ss-3</name>
    <dbReference type="NCBI Taxonomy" id="1314776"/>
    <lineage>
        <taxon>Eukaryota</taxon>
        <taxon>Fungi</taxon>
        <taxon>Dikarya</taxon>
        <taxon>Basidiomycota</taxon>
        <taxon>Agaricomycotina</taxon>
        <taxon>Agaricomycetes</taxon>
        <taxon>Sistotremastrales</taxon>
        <taxon>Sistotremastraceae</taxon>
        <taxon>Sistotremastrum</taxon>
    </lineage>
</organism>
<accession>A0A166EBP9</accession>
<keyword evidence="7" id="KW-1185">Reference proteome</keyword>
<feature type="region of interest" description="Disordered" evidence="5">
    <location>
        <begin position="52"/>
        <end position="75"/>
    </location>
</feature>
<evidence type="ECO:0000313" key="6">
    <source>
        <dbReference type="EMBL" id="KZT39414.1"/>
    </source>
</evidence>
<feature type="region of interest" description="Disordered" evidence="5">
    <location>
        <begin position="120"/>
        <end position="146"/>
    </location>
</feature>
<feature type="repeat" description="WD" evidence="4">
    <location>
        <begin position="257"/>
        <end position="294"/>
    </location>
</feature>